<feature type="domain" description="DUF6602" evidence="1">
    <location>
        <begin position="24"/>
        <end position="124"/>
    </location>
</feature>
<evidence type="ECO:0000313" key="2">
    <source>
        <dbReference type="EMBL" id="MDK9364925.1"/>
    </source>
</evidence>
<gene>
    <name evidence="2" type="ORF">QQF32_17155</name>
</gene>
<keyword evidence="3" id="KW-1185">Reference proteome</keyword>
<comment type="caution">
    <text evidence="2">The sequence shown here is derived from an EMBL/GenBank/DDBJ whole genome shotgun (WGS) entry which is preliminary data.</text>
</comment>
<dbReference type="RefSeq" id="WP_285146649.1">
    <property type="nucleotide sequence ID" value="NZ_JASSOL010000049.1"/>
</dbReference>
<accession>A0AAP4FVD1</accession>
<evidence type="ECO:0000259" key="1">
    <source>
        <dbReference type="Pfam" id="PF20247"/>
    </source>
</evidence>
<reference evidence="2 3" key="1">
    <citation type="submission" date="2023-06" db="EMBL/GenBank/DDBJ databases">
        <title>Identification and characterization of antibiotic-resistant Gram-negative bacteria.</title>
        <authorList>
            <person name="Cho G.-S."/>
            <person name="Lee J."/>
            <person name="Tai E."/>
            <person name="Jeong S."/>
            <person name="Kim I."/>
            <person name="Kim B.-E."/>
            <person name="Jeong M.-I."/>
            <person name="Oh K.-K."/>
            <person name="Franz C.M.A.P."/>
        </authorList>
    </citation>
    <scope>NUCLEOTIDE SEQUENCE [LARGE SCALE GENOMIC DNA]</scope>
    <source>
        <strain evidence="2 3">V106_12</strain>
    </source>
</reference>
<protein>
    <recommendedName>
        <fullName evidence="1">DUF6602 domain-containing protein</fullName>
    </recommendedName>
</protein>
<proteinExistence type="predicted"/>
<dbReference type="Proteomes" id="UP001223214">
    <property type="component" value="Unassembled WGS sequence"/>
</dbReference>
<dbReference type="EMBL" id="JASSOM010000064">
    <property type="protein sequence ID" value="MDK9364925.1"/>
    <property type="molecule type" value="Genomic_DNA"/>
</dbReference>
<evidence type="ECO:0000313" key="3">
    <source>
        <dbReference type="Proteomes" id="UP001223214"/>
    </source>
</evidence>
<dbReference type="InterPro" id="IPR046537">
    <property type="entry name" value="DUF6602"/>
</dbReference>
<organism evidence="2 3">
    <name type="scientific">Lelliottia wanjuensis</name>
    <dbReference type="NCBI Taxonomy" id="3050585"/>
    <lineage>
        <taxon>Bacteria</taxon>
        <taxon>Pseudomonadati</taxon>
        <taxon>Pseudomonadota</taxon>
        <taxon>Gammaproteobacteria</taxon>
        <taxon>Enterobacterales</taxon>
        <taxon>Enterobacteriaceae</taxon>
        <taxon>Lelliottia</taxon>
    </lineage>
</organism>
<sequence>MLEKASELLEKFIEIERQELSKIDMPHMPTLGSAYEEITKQGIDQEFIIPKGLNLKVVSGFISINGEMLPQQIDGMLVCGDGAQYGRTTQYIYPIDQILCIFEVKKTLNKSDYIDAFDHLRVIRHKYSKYFESKFQDPDFEPDISIASKHFSQITGRESPRYYSDIHSLSKPDGILFYALVQESLAPSSIIHGYGGYVTESGMRNAFLDIITEKSEVSGHGLGVPSLPALVTTNKISIVKANGIPFLGVNKNRHWAALVSMRDNAARIMLEIIWSKISLYFKLGIPWGDDSQIENMAPLLYAIPLEKGGKVGWLYKSVEMKESELQKRDFSQEWEPEKIDEDMQSVFNRMLFSGGYIHLDDIAKIAENYNETKNELLDKLMGIFLFKQVGDYIRPICSTMAMVSDEKGTKYLTSNLDSLDVWCDKRGLRKNYINLVIAE</sequence>
<dbReference type="Pfam" id="PF20247">
    <property type="entry name" value="DUF6602"/>
    <property type="match status" value="1"/>
</dbReference>
<dbReference type="AlphaFoldDB" id="A0AAP4FVD1"/>
<name>A0AAP4FVD1_9ENTR</name>